<feature type="compositionally biased region" description="Low complexity" evidence="1">
    <location>
        <begin position="169"/>
        <end position="182"/>
    </location>
</feature>
<comment type="caution">
    <text evidence="2">The sequence shown here is derived from an EMBL/GenBank/DDBJ whole genome shotgun (WGS) entry which is preliminary data.</text>
</comment>
<reference evidence="2 3" key="1">
    <citation type="journal article" date="2015" name="Nature">
        <title>rRNA introns, odd ribosomes, and small enigmatic genomes across a large radiation of phyla.</title>
        <authorList>
            <person name="Brown C.T."/>
            <person name="Hug L.A."/>
            <person name="Thomas B.C."/>
            <person name="Sharon I."/>
            <person name="Castelle C.J."/>
            <person name="Singh A."/>
            <person name="Wilkins M.J."/>
            <person name="Williams K.H."/>
            <person name="Banfield J.F."/>
        </authorList>
    </citation>
    <scope>NUCLEOTIDE SEQUENCE [LARGE SCALE GENOMIC DNA]</scope>
</reference>
<gene>
    <name evidence="2" type="ORF">UU56_C0005G0038</name>
</gene>
<dbReference type="Proteomes" id="UP000034493">
    <property type="component" value="Unassembled WGS sequence"/>
</dbReference>
<dbReference type="AlphaFoldDB" id="A0A0G0VUJ7"/>
<dbReference type="EMBL" id="LCBC01000005">
    <property type="protein sequence ID" value="KKS04539.1"/>
    <property type="molecule type" value="Genomic_DNA"/>
</dbReference>
<evidence type="ECO:0000313" key="3">
    <source>
        <dbReference type="Proteomes" id="UP000034493"/>
    </source>
</evidence>
<evidence type="ECO:0000256" key="1">
    <source>
        <dbReference type="SAM" id="MobiDB-lite"/>
    </source>
</evidence>
<proteinExistence type="predicted"/>
<feature type="region of interest" description="Disordered" evidence="1">
    <location>
        <begin position="1"/>
        <end position="24"/>
    </location>
</feature>
<name>A0A0G0VUJ7_9BACT</name>
<feature type="region of interest" description="Disordered" evidence="1">
    <location>
        <begin position="167"/>
        <end position="186"/>
    </location>
</feature>
<evidence type="ECO:0000313" key="2">
    <source>
        <dbReference type="EMBL" id="KKS04539.1"/>
    </source>
</evidence>
<organism evidence="2 3">
    <name type="scientific">Candidatus Curtissbacteria bacterium GW2011_GWA2_41_24</name>
    <dbReference type="NCBI Taxonomy" id="1618411"/>
    <lineage>
        <taxon>Bacteria</taxon>
        <taxon>Candidatus Curtissiibacteriota</taxon>
    </lineage>
</organism>
<sequence length="311" mass="34657">MEDSSTIEVTEKPRVATEPQDAPKQFFRTEEGKILNRQQNEQYVQKKVDQQPEQFSPTHEQVLSVLGHVEKSRAPDSTPQPETAVTTADAERALEEVRNILAETDPTKLVERTQREASELVEDLGRLRSAEGRSSLANLRRILLRLSPLVLAVSAILMPRDTVNVEGQSATTPVSPPAAAEPITQPPTSEISATQIAPKEPEFTAYTVQPSDSITGILAKMHPEKYLDEQGHFKADEITQDELYARVGEVLDLNRDTLQPQNPDLYGRIDEIRSGDKEVRGYDLRGLVQQTGGPYEVVTIQPSQRLTFPNK</sequence>
<accession>A0A0G0VUJ7</accession>
<protein>
    <submittedName>
        <fullName evidence="2">Uncharacterized protein</fullName>
    </submittedName>
</protein>